<accession>A0ABQ7J9Q3</accession>
<comment type="caution">
    <text evidence="2">The sequence shown here is derived from an EMBL/GenBank/DDBJ whole genome shotgun (WGS) entry which is preliminary data.</text>
</comment>
<feature type="compositionally biased region" description="Basic and acidic residues" evidence="1">
    <location>
        <begin position="31"/>
        <end position="69"/>
    </location>
</feature>
<reference evidence="2 3" key="1">
    <citation type="journal article" date="2020" name="bioRxiv">
        <title>Metabolic contributions of an alphaproteobacterial endosymbiont in the apicomplexan Cardiosporidium cionae.</title>
        <authorList>
            <person name="Hunter E.S."/>
            <person name="Paight C.J."/>
            <person name="Lane C.E."/>
        </authorList>
    </citation>
    <scope>NUCLEOTIDE SEQUENCE [LARGE SCALE GENOMIC DNA]</scope>
    <source>
        <strain evidence="2">ESH_2018</strain>
    </source>
</reference>
<protein>
    <submittedName>
        <fullName evidence="2">Uncharacterized protein</fullName>
    </submittedName>
</protein>
<feature type="compositionally biased region" description="Basic and acidic residues" evidence="1">
    <location>
        <begin position="77"/>
        <end position="99"/>
    </location>
</feature>
<organism evidence="2 3">
    <name type="scientific">Cardiosporidium cionae</name>
    <dbReference type="NCBI Taxonomy" id="476202"/>
    <lineage>
        <taxon>Eukaryota</taxon>
        <taxon>Sar</taxon>
        <taxon>Alveolata</taxon>
        <taxon>Apicomplexa</taxon>
        <taxon>Aconoidasida</taxon>
        <taxon>Nephromycida</taxon>
        <taxon>Cardiosporidium</taxon>
    </lineage>
</organism>
<dbReference type="EMBL" id="JADAQX010000316">
    <property type="protein sequence ID" value="KAF8820719.1"/>
    <property type="molecule type" value="Genomic_DNA"/>
</dbReference>
<evidence type="ECO:0000313" key="2">
    <source>
        <dbReference type="EMBL" id="KAF8820719.1"/>
    </source>
</evidence>
<feature type="region of interest" description="Disordered" evidence="1">
    <location>
        <begin position="1"/>
        <end position="101"/>
    </location>
</feature>
<evidence type="ECO:0000313" key="3">
    <source>
        <dbReference type="Proteomes" id="UP000823046"/>
    </source>
</evidence>
<gene>
    <name evidence="2" type="ORF">IE077_002868</name>
</gene>
<evidence type="ECO:0000256" key="1">
    <source>
        <dbReference type="SAM" id="MobiDB-lite"/>
    </source>
</evidence>
<proteinExistence type="predicted"/>
<dbReference type="Proteomes" id="UP000823046">
    <property type="component" value="Unassembled WGS sequence"/>
</dbReference>
<sequence>MDSGFNSSRKSPYPRSNSLTRRNGRFHQPRNNRDFKSDYARQRDRPPTRRHDRSSSRDNKRGIRKRDAYRSVSRSPDAAKVRKVKDKEISPPMDKEQKESSFPADFLNEDATAAVLCDRLITLRNLNPKERSQHVTQFESLFASSDLFYAEDRSGKPLSFAQICSKLFMDGPPDVQVTKRLFLEESEKHSFSLDFEHCNPNRDQIVLYEQKNGKFVRVYFFKDKMNYANPKLVLSLENFQKESKIYRDVLRYVCKKGITEDTEHHFYDYVNKPVIVG</sequence>
<name>A0ABQ7J9Q3_9APIC</name>
<feature type="compositionally biased region" description="Polar residues" evidence="1">
    <location>
        <begin position="1"/>
        <end position="21"/>
    </location>
</feature>
<keyword evidence="3" id="KW-1185">Reference proteome</keyword>